<evidence type="ECO:0000256" key="1">
    <source>
        <dbReference type="SAM" id="Phobius"/>
    </source>
</evidence>
<keyword evidence="1" id="KW-0812">Transmembrane</keyword>
<feature type="transmembrane region" description="Helical" evidence="1">
    <location>
        <begin position="295"/>
        <end position="316"/>
    </location>
</feature>
<feature type="transmembrane region" description="Helical" evidence="1">
    <location>
        <begin position="391"/>
        <end position="413"/>
    </location>
</feature>
<reference evidence="2 3" key="1">
    <citation type="submission" date="2024-03" db="EMBL/GenBank/DDBJ databases">
        <title>High-quality draft genome sequence of Oceanobacter sp. wDCs-4.</title>
        <authorList>
            <person name="Dong C."/>
        </authorList>
    </citation>
    <scope>NUCLEOTIDE SEQUENCE [LARGE SCALE GENOMIC DNA]</scope>
    <source>
        <strain evidence="3">wDCs-4</strain>
    </source>
</reference>
<keyword evidence="1" id="KW-0472">Membrane</keyword>
<comment type="caution">
    <text evidence="2">The sequence shown here is derived from an EMBL/GenBank/DDBJ whole genome shotgun (WGS) entry which is preliminary data.</text>
</comment>
<feature type="transmembrane region" description="Helical" evidence="1">
    <location>
        <begin position="718"/>
        <end position="738"/>
    </location>
</feature>
<evidence type="ECO:0008006" key="4">
    <source>
        <dbReference type="Google" id="ProtNLM"/>
    </source>
</evidence>
<feature type="transmembrane region" description="Helical" evidence="1">
    <location>
        <begin position="322"/>
        <end position="342"/>
    </location>
</feature>
<dbReference type="EMBL" id="JBBKTX010000022">
    <property type="protein sequence ID" value="MFK4753979.1"/>
    <property type="molecule type" value="Genomic_DNA"/>
</dbReference>
<evidence type="ECO:0000313" key="3">
    <source>
        <dbReference type="Proteomes" id="UP001620597"/>
    </source>
</evidence>
<feature type="transmembrane region" description="Helical" evidence="1">
    <location>
        <begin position="668"/>
        <end position="685"/>
    </location>
</feature>
<dbReference type="Proteomes" id="UP001620597">
    <property type="component" value="Unassembled WGS sequence"/>
</dbReference>
<feature type="transmembrane region" description="Helical" evidence="1">
    <location>
        <begin position="444"/>
        <end position="461"/>
    </location>
</feature>
<feature type="transmembrane region" description="Helical" evidence="1">
    <location>
        <begin position="269"/>
        <end position="288"/>
    </location>
</feature>
<proteinExistence type="predicted"/>
<keyword evidence="1" id="KW-1133">Transmembrane helix</keyword>
<sequence length="801" mass="88250">MPAQLNKPLHPASYRPLLAWLLLMAVAIVILAWQFHRGIQFDTSILSLLPDEHNSAAESFANNRIASNASQGLILLVSGERASSLVAAEQLQTALQDSGLFARVEGKTDATQLSQLLDQLSDWRYYHLTAVDRAKLQQAHQVQESSLLQEPSPLVSAAISRLYSPLGATLTRHLVDDPLQLLDHWREQALPNQGISLQDDWPTRIEPTPMGQHWHRIVLAELNGSPFDMGYQRQLSELLQRLNNTIHGLSYTGLIVHATYGANQAQHEISTIGVVSLLGIVLLMLLVFRRPSYLLLVFMPLLFGCLLAMATCLLIFDRVHLITLAFGASLVGVAIDYSLHFLCHRLEQPIPTTGTAATRDPVTGAITLGMLSSVLAYLAQAAAPFPGLQQMAVFSAAGLVGAWLTVMGLLPWLTRRMPANPDLSWLLHRLAAIRSHWPRIHQPGVAILLTLLALLALWQLPKLAFDDSLIRLQTSPVSLLQNDQRINQLAGGASWARYLLLSGDSAEQLLQHSDTLRDPLEQLLSRNPGLHYHSVSQQLASQQQQRADYQQQATTVYASGGLLEQFAKQLGAVEISRSARADFANRANLTITPEHWLASAFSASSRHLWLGEFGGRFYAVVNFSGTVPANLVEQLQPLLQDAHRSDWLQLVDRPAAIGKVLNHYRHNMGWWLAAAYAAVLLLLALRYRLTAWRILAGPALASVLTLNLLALLGMQLTLFNLLALLLVLGIGMDAGIFLRNSRNSLYTWLAVAMSALTTLLAFGLLALSQTPVLMYFGATVLCGVILVWLLTPVFTLEDQHA</sequence>
<feature type="transmembrane region" description="Helical" evidence="1">
    <location>
        <begin position="773"/>
        <end position="796"/>
    </location>
</feature>
<dbReference type="Gene3D" id="1.20.1640.10">
    <property type="entry name" value="Multidrug efflux transporter AcrB transmembrane domain"/>
    <property type="match status" value="2"/>
</dbReference>
<evidence type="ECO:0000313" key="2">
    <source>
        <dbReference type="EMBL" id="MFK4753979.1"/>
    </source>
</evidence>
<dbReference type="RefSeq" id="WP_416206951.1">
    <property type="nucleotide sequence ID" value="NZ_JBBKTX010000022.1"/>
</dbReference>
<organism evidence="2 3">
    <name type="scientific">Oceanobacter antarcticus</name>
    <dbReference type="NCBI Taxonomy" id="3133425"/>
    <lineage>
        <taxon>Bacteria</taxon>
        <taxon>Pseudomonadati</taxon>
        <taxon>Pseudomonadota</taxon>
        <taxon>Gammaproteobacteria</taxon>
        <taxon>Oceanospirillales</taxon>
        <taxon>Oceanospirillaceae</taxon>
        <taxon>Oceanobacter</taxon>
    </lineage>
</organism>
<feature type="transmembrane region" description="Helical" evidence="1">
    <location>
        <begin position="745"/>
        <end position="767"/>
    </location>
</feature>
<gene>
    <name evidence="2" type="ORF">WG929_16320</name>
</gene>
<dbReference type="PANTHER" id="PTHR33406:SF13">
    <property type="entry name" value="MEMBRANE PROTEIN YDFJ"/>
    <property type="match status" value="1"/>
</dbReference>
<name>A0ABW8NLX7_9GAMM</name>
<dbReference type="SUPFAM" id="SSF82866">
    <property type="entry name" value="Multidrug efflux transporter AcrB transmembrane domain"/>
    <property type="match status" value="2"/>
</dbReference>
<keyword evidence="3" id="KW-1185">Reference proteome</keyword>
<dbReference type="InterPro" id="IPR050545">
    <property type="entry name" value="Mycobact_MmpL"/>
</dbReference>
<feature type="transmembrane region" description="Helical" evidence="1">
    <location>
        <begin position="362"/>
        <end position="379"/>
    </location>
</feature>
<feature type="transmembrane region" description="Helical" evidence="1">
    <location>
        <begin position="17"/>
        <end position="35"/>
    </location>
</feature>
<feature type="transmembrane region" description="Helical" evidence="1">
    <location>
        <begin position="692"/>
        <end position="712"/>
    </location>
</feature>
<accession>A0ABW8NLX7</accession>
<dbReference type="PANTHER" id="PTHR33406">
    <property type="entry name" value="MEMBRANE PROTEIN MJ1562-RELATED"/>
    <property type="match status" value="1"/>
</dbReference>
<protein>
    <recommendedName>
        <fullName evidence="4">Membrane transport protein MMPL domain-containing protein</fullName>
    </recommendedName>
</protein>